<proteinExistence type="predicted"/>
<accession>A0A0C1Y0M5</accession>
<protein>
    <submittedName>
        <fullName evidence="1">Prepilin-type N-terminal cleavage/methylation domain-containing protein</fullName>
    </submittedName>
</protein>
<evidence type="ECO:0000313" key="1">
    <source>
        <dbReference type="EMBL" id="NEV66319.1"/>
    </source>
</evidence>
<reference evidence="1" key="3">
    <citation type="submission" date="2020-02" db="EMBL/GenBank/DDBJ databases">
        <authorList>
            <person name="Sarangi A.N."/>
            <person name="Ghosh S."/>
            <person name="Mukherjee M."/>
            <person name="Tripathy S."/>
        </authorList>
    </citation>
    <scope>NUCLEOTIDE SEQUENCE</scope>
    <source>
        <strain evidence="1">BDU141951</strain>
    </source>
</reference>
<comment type="caution">
    <text evidence="1">The sequence shown here is derived from an EMBL/GenBank/DDBJ whole genome shotgun (WGS) entry which is preliminary data.</text>
</comment>
<name>A0A0C1Y0M5_9CYAN</name>
<dbReference type="AlphaFoldDB" id="A0A0C1Y0M5"/>
<dbReference type="InterPro" id="IPR045584">
    <property type="entry name" value="Pilin-like"/>
</dbReference>
<gene>
    <name evidence="1" type="ORF">QQ91_004220</name>
</gene>
<dbReference type="NCBIfam" id="TIGR02532">
    <property type="entry name" value="IV_pilin_GFxxxE"/>
    <property type="match status" value="1"/>
</dbReference>
<sequence length="205" mass="21623">MFLLSSKHKPSEAGFTILEVLVVVIIVGILAAIAAPSWLAYATRQRVRAVESDLVQVLKQAQQDAIAQRTQVTVRIDEAETLPTVTTVVGPIAAGADIATVDGFEERLGPNELRDGMITLDASSPSVAPGGDPEATTAITFDYQGMVRLGPANTTAQELPFVVKINPANNDGIQSCAVVTTILGGVMSFEDDTCDNDAAAWQDVL</sequence>
<organism evidence="1">
    <name type="scientific">Lyngbya confervoides BDU141951</name>
    <dbReference type="NCBI Taxonomy" id="1574623"/>
    <lineage>
        <taxon>Bacteria</taxon>
        <taxon>Bacillati</taxon>
        <taxon>Cyanobacteriota</taxon>
        <taxon>Cyanophyceae</taxon>
        <taxon>Oscillatoriophycideae</taxon>
        <taxon>Oscillatoriales</taxon>
        <taxon>Microcoleaceae</taxon>
        <taxon>Lyngbya</taxon>
    </lineage>
</organism>
<reference evidence="1" key="1">
    <citation type="submission" date="2014-11" db="EMBL/GenBank/DDBJ databases">
        <authorList>
            <person name="Malar M.C."/>
            <person name="Sen D."/>
            <person name="Tripathy S."/>
        </authorList>
    </citation>
    <scope>NUCLEOTIDE SEQUENCE</scope>
    <source>
        <strain evidence="1">BDU141951</strain>
    </source>
</reference>
<dbReference type="Gene3D" id="3.30.700.10">
    <property type="entry name" value="Glycoprotein, Type 4 Pilin"/>
    <property type="match status" value="1"/>
</dbReference>
<dbReference type="SUPFAM" id="SSF54523">
    <property type="entry name" value="Pili subunits"/>
    <property type="match status" value="1"/>
</dbReference>
<dbReference type="InterPro" id="IPR012902">
    <property type="entry name" value="N_methyl_site"/>
</dbReference>
<reference evidence="1" key="2">
    <citation type="journal article" date="2015" name="Genome Announc.">
        <title>Draft Genome Sequence of Filamentous Marine Cyanobacterium Lyngbya confervoides Strain BDU141951.</title>
        <authorList>
            <person name="Chandrababunaidu M.M."/>
            <person name="Sen D."/>
            <person name="Tripathy S."/>
        </authorList>
    </citation>
    <scope>NUCLEOTIDE SEQUENCE</scope>
    <source>
        <strain evidence="1">BDU141951</strain>
    </source>
</reference>
<dbReference type="EMBL" id="JTHE02000003">
    <property type="protein sequence ID" value="NEV66319.1"/>
    <property type="molecule type" value="Genomic_DNA"/>
</dbReference>
<dbReference type="Pfam" id="PF07963">
    <property type="entry name" value="N_methyl"/>
    <property type="match status" value="1"/>
</dbReference>